<proteinExistence type="predicted"/>
<comment type="caution">
    <text evidence="2">The sequence shown here is derived from an EMBL/GenBank/DDBJ whole genome shotgun (WGS) entry which is preliminary data.</text>
</comment>
<protein>
    <submittedName>
        <fullName evidence="2">Uncharacterized protein</fullName>
    </submittedName>
</protein>
<name>A0A8K0KR91_LADFU</name>
<reference evidence="2" key="1">
    <citation type="submission" date="2013-04" db="EMBL/GenBank/DDBJ databases">
        <authorList>
            <person name="Qu J."/>
            <person name="Murali S.C."/>
            <person name="Bandaranaike D."/>
            <person name="Bellair M."/>
            <person name="Blankenburg K."/>
            <person name="Chao H."/>
            <person name="Dinh H."/>
            <person name="Doddapaneni H."/>
            <person name="Downs B."/>
            <person name="Dugan-Rocha S."/>
            <person name="Elkadiri S."/>
            <person name="Gnanaolivu R.D."/>
            <person name="Hernandez B."/>
            <person name="Javaid M."/>
            <person name="Jayaseelan J.C."/>
            <person name="Lee S."/>
            <person name="Li M."/>
            <person name="Ming W."/>
            <person name="Munidasa M."/>
            <person name="Muniz J."/>
            <person name="Nguyen L."/>
            <person name="Ongeri F."/>
            <person name="Osuji N."/>
            <person name="Pu L.-L."/>
            <person name="Puazo M."/>
            <person name="Qu C."/>
            <person name="Quiroz J."/>
            <person name="Raj R."/>
            <person name="Weissenberger G."/>
            <person name="Xin Y."/>
            <person name="Zou X."/>
            <person name="Han Y."/>
            <person name="Richards S."/>
            <person name="Worley K."/>
            <person name="Muzny D."/>
            <person name="Gibbs R."/>
        </authorList>
    </citation>
    <scope>NUCLEOTIDE SEQUENCE</scope>
    <source>
        <strain evidence="2">Sampled in the wild</strain>
    </source>
</reference>
<organism evidence="2 3">
    <name type="scientific">Ladona fulva</name>
    <name type="common">Scarce chaser dragonfly</name>
    <name type="synonym">Libellula fulva</name>
    <dbReference type="NCBI Taxonomy" id="123851"/>
    <lineage>
        <taxon>Eukaryota</taxon>
        <taxon>Metazoa</taxon>
        <taxon>Ecdysozoa</taxon>
        <taxon>Arthropoda</taxon>
        <taxon>Hexapoda</taxon>
        <taxon>Insecta</taxon>
        <taxon>Pterygota</taxon>
        <taxon>Palaeoptera</taxon>
        <taxon>Odonata</taxon>
        <taxon>Epiprocta</taxon>
        <taxon>Anisoptera</taxon>
        <taxon>Libelluloidea</taxon>
        <taxon>Libellulidae</taxon>
        <taxon>Ladona</taxon>
    </lineage>
</organism>
<evidence type="ECO:0000256" key="1">
    <source>
        <dbReference type="SAM" id="MobiDB-lite"/>
    </source>
</evidence>
<evidence type="ECO:0000313" key="3">
    <source>
        <dbReference type="Proteomes" id="UP000792457"/>
    </source>
</evidence>
<evidence type="ECO:0000313" key="2">
    <source>
        <dbReference type="EMBL" id="KAG8238391.1"/>
    </source>
</evidence>
<sequence>MPPLPADLPDLRDRIESVVASITRNTLIKVWEELAYQLDVCHVTNDAHIVTLSHGVSVQGPNLALGHGIENPNDVALTGREDSSSHFKSSQPVIMKNEITS</sequence>
<dbReference type="AlphaFoldDB" id="A0A8K0KR91"/>
<reference evidence="2" key="2">
    <citation type="submission" date="2017-10" db="EMBL/GenBank/DDBJ databases">
        <title>Ladona fulva Genome sequencing and assembly.</title>
        <authorList>
            <person name="Murali S."/>
            <person name="Richards S."/>
            <person name="Bandaranaike D."/>
            <person name="Bellair M."/>
            <person name="Blankenburg K."/>
            <person name="Chao H."/>
            <person name="Dinh H."/>
            <person name="Doddapaneni H."/>
            <person name="Dugan-Rocha S."/>
            <person name="Elkadiri S."/>
            <person name="Gnanaolivu R."/>
            <person name="Hernandez B."/>
            <person name="Skinner E."/>
            <person name="Javaid M."/>
            <person name="Lee S."/>
            <person name="Li M."/>
            <person name="Ming W."/>
            <person name="Munidasa M."/>
            <person name="Muniz J."/>
            <person name="Nguyen L."/>
            <person name="Hughes D."/>
            <person name="Osuji N."/>
            <person name="Pu L.-L."/>
            <person name="Puazo M."/>
            <person name="Qu C."/>
            <person name="Quiroz J."/>
            <person name="Raj R."/>
            <person name="Weissenberger G."/>
            <person name="Xin Y."/>
            <person name="Zou X."/>
            <person name="Han Y."/>
            <person name="Worley K."/>
            <person name="Muzny D."/>
            <person name="Gibbs R."/>
        </authorList>
    </citation>
    <scope>NUCLEOTIDE SEQUENCE</scope>
    <source>
        <strain evidence="2">Sampled in the wild</strain>
    </source>
</reference>
<keyword evidence="3" id="KW-1185">Reference proteome</keyword>
<feature type="compositionally biased region" description="Polar residues" evidence="1">
    <location>
        <begin position="86"/>
        <end position="101"/>
    </location>
</feature>
<dbReference type="OrthoDB" id="7905247at2759"/>
<feature type="region of interest" description="Disordered" evidence="1">
    <location>
        <begin position="79"/>
        <end position="101"/>
    </location>
</feature>
<gene>
    <name evidence="2" type="ORF">J437_LFUL016826</name>
</gene>
<dbReference type="EMBL" id="KZ309352">
    <property type="protein sequence ID" value="KAG8238391.1"/>
    <property type="molecule type" value="Genomic_DNA"/>
</dbReference>
<accession>A0A8K0KR91</accession>
<dbReference type="Proteomes" id="UP000792457">
    <property type="component" value="Unassembled WGS sequence"/>
</dbReference>